<feature type="modified residue" description="N6-(pyridoxal phosphate)lysine" evidence="5">
    <location>
        <position position="112"/>
    </location>
</feature>
<dbReference type="Gene3D" id="3.40.50.1100">
    <property type="match status" value="2"/>
</dbReference>
<dbReference type="InterPro" id="IPR004450">
    <property type="entry name" value="Thr_synthase-like"/>
</dbReference>
<evidence type="ECO:0000313" key="8">
    <source>
        <dbReference type="EMBL" id="CAL1166501.1"/>
    </source>
</evidence>
<dbReference type="AlphaFoldDB" id="A0A9P1DPD0"/>
<dbReference type="Gene3D" id="3.90.1380.10">
    <property type="entry name" value="Threonine synthase, N-terminal domain"/>
    <property type="match status" value="1"/>
</dbReference>
<dbReference type="InterPro" id="IPR036052">
    <property type="entry name" value="TrpB-like_PALP_sf"/>
</dbReference>
<gene>
    <name evidence="7" type="ORF">C1SCF055_LOCUS38123</name>
</gene>
<feature type="domain" description="Threonine synthase N-terminal" evidence="6">
    <location>
        <begin position="2"/>
        <end position="80"/>
    </location>
</feature>
<name>A0A9P1DPD0_9DINO</name>
<dbReference type="NCBIfam" id="TIGR00260">
    <property type="entry name" value="thrC"/>
    <property type="match status" value="1"/>
</dbReference>
<dbReference type="Pfam" id="PF24857">
    <property type="entry name" value="THR4_C"/>
    <property type="match status" value="1"/>
</dbReference>
<evidence type="ECO:0000259" key="6">
    <source>
        <dbReference type="Pfam" id="PF14821"/>
    </source>
</evidence>
<dbReference type="InterPro" id="IPR037158">
    <property type="entry name" value="Thr_synth_N_sf"/>
</dbReference>
<dbReference type="InterPro" id="IPR051166">
    <property type="entry name" value="Threonine_Synthase"/>
</dbReference>
<sequence>MRFCSTRGGAKGATLAEALCTGYAPDGGLFVPEELPRISETTLAWWASLDFPALALELLTLFVGDELPPEELADVVHGSYVNFSHKDIVPVIPLAEAAVVAELFHGPTYCFKDLGQQLLVRLLARFAERDKQKKTFLVSTTGDTGPAAMRAVADAASDYLQIVVFFPSGQISELQRRQMTTASTAKAKVATFEGGGDDMDLPLKRLSSDRAFVEKHGLCGINSYNLGRPLAQLPHFFWSYFRAVEQLGFALGSPVDLVIPGGALGNTAAAFMAKEMGLPVQRLICGVNQNDITHRTISKGEFHRHECMFKTLSDAINIQVPYNMERIFYYLTGEDRLLVKSWMEQMDCTSQLTLPEAWHQKMQQIFASARIDDDAMCEAMKRSVAEFGYLPCPHTAVALGAHFATPADVPRVIFATASPCKFQSSVTTALGQETWKNYEDSSNFPPSARSLFSKEETEPERFSARDTLNNSQDAWELRLREILGN</sequence>
<keyword evidence="3 5" id="KW-0663">Pyridoxal phosphate</keyword>
<accession>A0A9P1DPD0</accession>
<evidence type="ECO:0000256" key="3">
    <source>
        <dbReference type="ARBA" id="ARBA00022898"/>
    </source>
</evidence>
<reference evidence="7" key="1">
    <citation type="submission" date="2022-10" db="EMBL/GenBank/DDBJ databases">
        <authorList>
            <person name="Chen Y."/>
            <person name="Dougan E. K."/>
            <person name="Chan C."/>
            <person name="Rhodes N."/>
            <person name="Thang M."/>
        </authorList>
    </citation>
    <scope>NUCLEOTIDE SEQUENCE</scope>
</reference>
<comment type="caution">
    <text evidence="7">The sequence shown here is derived from an EMBL/GenBank/DDBJ whole genome shotgun (WGS) entry which is preliminary data.</text>
</comment>
<dbReference type="PANTHER" id="PTHR42690">
    <property type="entry name" value="THREONINE SYNTHASE FAMILY MEMBER"/>
    <property type="match status" value="1"/>
</dbReference>
<evidence type="ECO:0000313" key="7">
    <source>
        <dbReference type="EMBL" id="CAI4013126.1"/>
    </source>
</evidence>
<evidence type="ECO:0000256" key="4">
    <source>
        <dbReference type="ARBA" id="ARBA00023239"/>
    </source>
</evidence>
<evidence type="ECO:0000256" key="5">
    <source>
        <dbReference type="PIRSR" id="PIRSR604450-51"/>
    </source>
</evidence>
<reference evidence="8" key="2">
    <citation type="submission" date="2024-04" db="EMBL/GenBank/DDBJ databases">
        <authorList>
            <person name="Chen Y."/>
            <person name="Shah S."/>
            <person name="Dougan E. K."/>
            <person name="Thang M."/>
            <person name="Chan C."/>
        </authorList>
    </citation>
    <scope>NUCLEOTIDE SEQUENCE [LARGE SCALE GENOMIC DNA]</scope>
</reference>
<evidence type="ECO:0000313" key="9">
    <source>
        <dbReference type="EMBL" id="CAL4800438.1"/>
    </source>
</evidence>
<dbReference type="EMBL" id="CAMXCT020005724">
    <property type="protein sequence ID" value="CAL1166501.1"/>
    <property type="molecule type" value="Genomic_DNA"/>
</dbReference>
<protein>
    <submittedName>
        <fullName evidence="9">Threonine synthase-like 2</fullName>
    </submittedName>
</protein>
<dbReference type="InterPro" id="IPR029144">
    <property type="entry name" value="Thr_synth_N"/>
</dbReference>
<dbReference type="Pfam" id="PF14821">
    <property type="entry name" value="Thr_synth_N"/>
    <property type="match status" value="1"/>
</dbReference>
<dbReference type="EMBL" id="CAMXCT030005724">
    <property type="protein sequence ID" value="CAL4800438.1"/>
    <property type="molecule type" value="Genomic_DNA"/>
</dbReference>
<dbReference type="SUPFAM" id="SSF53686">
    <property type="entry name" value="Tryptophan synthase beta subunit-like PLP-dependent enzymes"/>
    <property type="match status" value="1"/>
</dbReference>
<keyword evidence="4" id="KW-0456">Lyase</keyword>
<proteinExistence type="inferred from homology"/>
<organism evidence="7">
    <name type="scientific">Cladocopium goreaui</name>
    <dbReference type="NCBI Taxonomy" id="2562237"/>
    <lineage>
        <taxon>Eukaryota</taxon>
        <taxon>Sar</taxon>
        <taxon>Alveolata</taxon>
        <taxon>Dinophyceae</taxon>
        <taxon>Suessiales</taxon>
        <taxon>Symbiodiniaceae</taxon>
        <taxon>Cladocopium</taxon>
    </lineage>
</organism>
<dbReference type="GO" id="GO:0004795">
    <property type="term" value="F:threonine synthase activity"/>
    <property type="evidence" value="ECO:0007669"/>
    <property type="project" value="TreeGrafter"/>
</dbReference>
<comment type="cofactor">
    <cofactor evidence="1 5">
        <name>pyridoxal 5'-phosphate</name>
        <dbReference type="ChEBI" id="CHEBI:597326"/>
    </cofactor>
</comment>
<dbReference type="GO" id="GO:0009088">
    <property type="term" value="P:threonine biosynthetic process"/>
    <property type="evidence" value="ECO:0007669"/>
    <property type="project" value="TreeGrafter"/>
</dbReference>
<dbReference type="EMBL" id="CAMXCT010005724">
    <property type="protein sequence ID" value="CAI4013126.1"/>
    <property type="molecule type" value="Genomic_DNA"/>
</dbReference>
<dbReference type="Proteomes" id="UP001152797">
    <property type="component" value="Unassembled WGS sequence"/>
</dbReference>
<dbReference type="PANTHER" id="PTHR42690:SF1">
    <property type="entry name" value="THREONINE SYNTHASE-LIKE 2"/>
    <property type="match status" value="1"/>
</dbReference>
<comment type="similarity">
    <text evidence="2">Belongs to the threonine synthase family.</text>
</comment>
<keyword evidence="10" id="KW-1185">Reference proteome</keyword>
<dbReference type="OrthoDB" id="5203861at2759"/>
<evidence type="ECO:0000256" key="1">
    <source>
        <dbReference type="ARBA" id="ARBA00001933"/>
    </source>
</evidence>
<evidence type="ECO:0000313" key="10">
    <source>
        <dbReference type="Proteomes" id="UP001152797"/>
    </source>
</evidence>
<evidence type="ECO:0000256" key="2">
    <source>
        <dbReference type="ARBA" id="ARBA00005517"/>
    </source>
</evidence>